<dbReference type="InterPro" id="IPR050196">
    <property type="entry name" value="Cytochrome_P450_Monoox"/>
</dbReference>
<evidence type="ECO:0000256" key="2">
    <source>
        <dbReference type="ARBA" id="ARBA00010617"/>
    </source>
</evidence>
<dbReference type="PANTHER" id="PTHR24291">
    <property type="entry name" value="CYTOCHROME P450 FAMILY 4"/>
    <property type="match status" value="1"/>
</dbReference>
<comment type="cofactor">
    <cofactor evidence="1">
        <name>heme</name>
        <dbReference type="ChEBI" id="CHEBI:30413"/>
    </cofactor>
</comment>
<keyword evidence="10" id="KW-1185">Reference proteome</keyword>
<keyword evidence="9" id="KW-1133">Transmembrane helix</keyword>
<accession>A0ABM3FEB1</accession>
<evidence type="ECO:0000256" key="9">
    <source>
        <dbReference type="SAM" id="Phobius"/>
    </source>
</evidence>
<dbReference type="InterPro" id="IPR001128">
    <property type="entry name" value="Cyt_P450"/>
</dbReference>
<evidence type="ECO:0000256" key="8">
    <source>
        <dbReference type="RuleBase" id="RU000461"/>
    </source>
</evidence>
<name>A0ABM3FEB1_NEOLC</name>
<dbReference type="PRINTS" id="PR00385">
    <property type="entry name" value="P450"/>
</dbReference>
<proteinExistence type="inferred from homology"/>
<dbReference type="Proteomes" id="UP000829291">
    <property type="component" value="Chromosome 2"/>
</dbReference>
<dbReference type="GeneID" id="107220160"/>
<dbReference type="CDD" id="cd20628">
    <property type="entry name" value="CYP4"/>
    <property type="match status" value="1"/>
</dbReference>
<dbReference type="PROSITE" id="PS00086">
    <property type="entry name" value="CYTOCHROME_P450"/>
    <property type="match status" value="1"/>
</dbReference>
<dbReference type="PANTHER" id="PTHR24291:SF177">
    <property type="entry name" value="CYTOCHROME P450 4AA1-RELATED"/>
    <property type="match status" value="1"/>
</dbReference>
<keyword evidence="3 8" id="KW-0349">Heme</keyword>
<feature type="non-terminal residue" evidence="11">
    <location>
        <position position="1"/>
    </location>
</feature>
<evidence type="ECO:0000313" key="11">
    <source>
        <dbReference type="RefSeq" id="XP_046586351.1"/>
    </source>
</evidence>
<keyword evidence="4 8" id="KW-0479">Metal-binding</keyword>
<dbReference type="Pfam" id="PF00067">
    <property type="entry name" value="p450"/>
    <property type="match status" value="1"/>
</dbReference>
<evidence type="ECO:0000256" key="1">
    <source>
        <dbReference type="ARBA" id="ARBA00001971"/>
    </source>
</evidence>
<keyword evidence="9" id="KW-0472">Membrane</keyword>
<evidence type="ECO:0000256" key="6">
    <source>
        <dbReference type="ARBA" id="ARBA00023004"/>
    </source>
</evidence>
<evidence type="ECO:0000256" key="7">
    <source>
        <dbReference type="ARBA" id="ARBA00023033"/>
    </source>
</evidence>
<evidence type="ECO:0000256" key="4">
    <source>
        <dbReference type="ARBA" id="ARBA00022723"/>
    </source>
</evidence>
<feature type="transmembrane region" description="Helical" evidence="9">
    <location>
        <begin position="26"/>
        <end position="44"/>
    </location>
</feature>
<protein>
    <submittedName>
        <fullName evidence="11">Probable cytochrome P450 4aa1</fullName>
    </submittedName>
</protein>
<keyword evidence="5 8" id="KW-0560">Oxidoreductase</keyword>
<dbReference type="RefSeq" id="XP_046586351.1">
    <property type="nucleotide sequence ID" value="XM_046730395.1"/>
</dbReference>
<dbReference type="SUPFAM" id="SSF48264">
    <property type="entry name" value="Cytochrome P450"/>
    <property type="match status" value="1"/>
</dbReference>
<gene>
    <name evidence="11" type="primary">LOC107220160</name>
</gene>
<evidence type="ECO:0000256" key="3">
    <source>
        <dbReference type="ARBA" id="ARBA00022617"/>
    </source>
</evidence>
<sequence>YPAYGCRRRVETRRDAEDEWDFNESHAWACVALLAVLYAFRAFWNYFRTVKFILTNLNGPPALPLVGNCRLVTDKDLLQRTSHTRYDMYGTIFRIWLTVFPVVILLEPADIQVVLGSTKHLEKNVFYSFLHNLVGDGLVLSDVDRWKIHRKILQPAFNMNILNRFTDTFIDGANRLIRKLMNSAEKNIDLTKFVNDSVVNILNEIVFGVTMASKEQRQTEDEESPFRKGQLTALYRLMRPWLWVNRIYEMTAAAKREKAFHAELLTICKKMMDERREVIGKTKPDVNHEVDDSQRRTSILEFMIEASEKNPSITENDILNECCAFMLVGQDAVAFAITITMFLLAAHPEWQQRCVQELEDIFEGDSRSPTTDDLRKMRCLEMCIKESLRLYPSVPVFGRKLREDTKVGNYVIPAGCEVMFLPYVTHRLPHFYPDPHTFDPTRFDPDSNENRHRYAYFPFSAGPRNCIGYKFATLEMKALISVVLRNFHLSTVPGKDELRLKYRITLRAQGGVWVNLRPRY</sequence>
<dbReference type="InterPro" id="IPR017972">
    <property type="entry name" value="Cyt_P450_CS"/>
</dbReference>
<feature type="transmembrane region" description="Helical" evidence="9">
    <location>
        <begin position="88"/>
        <end position="106"/>
    </location>
</feature>
<dbReference type="Gene3D" id="1.10.630.10">
    <property type="entry name" value="Cytochrome P450"/>
    <property type="match status" value="1"/>
</dbReference>
<dbReference type="InterPro" id="IPR036396">
    <property type="entry name" value="Cyt_P450_sf"/>
</dbReference>
<keyword evidence="6 8" id="KW-0408">Iron</keyword>
<keyword evidence="7 8" id="KW-0503">Monooxygenase</keyword>
<dbReference type="PRINTS" id="PR00463">
    <property type="entry name" value="EP450I"/>
</dbReference>
<organism evidence="10 11">
    <name type="scientific">Neodiprion lecontei</name>
    <name type="common">Redheaded pine sawfly</name>
    <dbReference type="NCBI Taxonomy" id="441921"/>
    <lineage>
        <taxon>Eukaryota</taxon>
        <taxon>Metazoa</taxon>
        <taxon>Ecdysozoa</taxon>
        <taxon>Arthropoda</taxon>
        <taxon>Hexapoda</taxon>
        <taxon>Insecta</taxon>
        <taxon>Pterygota</taxon>
        <taxon>Neoptera</taxon>
        <taxon>Endopterygota</taxon>
        <taxon>Hymenoptera</taxon>
        <taxon>Tenthredinoidea</taxon>
        <taxon>Diprionidae</taxon>
        <taxon>Diprioninae</taxon>
        <taxon>Neodiprion</taxon>
    </lineage>
</organism>
<dbReference type="InterPro" id="IPR002401">
    <property type="entry name" value="Cyt_P450_E_grp-I"/>
</dbReference>
<evidence type="ECO:0000313" key="10">
    <source>
        <dbReference type="Proteomes" id="UP000829291"/>
    </source>
</evidence>
<keyword evidence="9" id="KW-0812">Transmembrane</keyword>
<comment type="similarity">
    <text evidence="2 8">Belongs to the cytochrome P450 family.</text>
</comment>
<evidence type="ECO:0000256" key="5">
    <source>
        <dbReference type="ARBA" id="ARBA00023002"/>
    </source>
</evidence>
<reference evidence="11" key="1">
    <citation type="submission" date="2025-08" db="UniProtKB">
        <authorList>
            <consortium name="RefSeq"/>
        </authorList>
    </citation>
    <scope>IDENTIFICATION</scope>
    <source>
        <tissue evidence="11">Thorax and Abdomen</tissue>
    </source>
</reference>